<dbReference type="AlphaFoldDB" id="A0A2P5E2T6"/>
<dbReference type="Gene3D" id="3.30.160.20">
    <property type="match status" value="1"/>
</dbReference>
<evidence type="ECO:0000313" key="3">
    <source>
        <dbReference type="Proteomes" id="UP000237105"/>
    </source>
</evidence>
<dbReference type="Proteomes" id="UP000237105">
    <property type="component" value="Unassembled WGS sequence"/>
</dbReference>
<dbReference type="Pfam" id="PF14709">
    <property type="entry name" value="DND1_DSRM"/>
    <property type="match status" value="1"/>
</dbReference>
<feature type="region of interest" description="Disordered" evidence="1">
    <location>
        <begin position="57"/>
        <end position="90"/>
    </location>
</feature>
<comment type="caution">
    <text evidence="2">The sequence shown here is derived from an EMBL/GenBank/DDBJ whole genome shotgun (WGS) entry which is preliminary data.</text>
</comment>
<feature type="region of interest" description="Disordered" evidence="1">
    <location>
        <begin position="1"/>
        <end position="23"/>
    </location>
</feature>
<dbReference type="OrthoDB" id="786951at2759"/>
<protein>
    <submittedName>
        <fullName evidence="2">Double-stranded RNA-binding domain containing protein</fullName>
    </submittedName>
</protein>
<reference evidence="3" key="1">
    <citation type="submission" date="2016-06" db="EMBL/GenBank/DDBJ databases">
        <title>Parallel loss of symbiosis genes in relatives of nitrogen-fixing non-legume Parasponia.</title>
        <authorList>
            <person name="Van Velzen R."/>
            <person name="Holmer R."/>
            <person name="Bu F."/>
            <person name="Rutten L."/>
            <person name="Van Zeijl A."/>
            <person name="Liu W."/>
            <person name="Santuari L."/>
            <person name="Cao Q."/>
            <person name="Sharma T."/>
            <person name="Shen D."/>
            <person name="Roswanjaya Y."/>
            <person name="Wardhani T."/>
            <person name="Kalhor M.S."/>
            <person name="Jansen J."/>
            <person name="Van den Hoogen J."/>
            <person name="Gungor B."/>
            <person name="Hartog M."/>
            <person name="Hontelez J."/>
            <person name="Verver J."/>
            <person name="Yang W.-C."/>
            <person name="Schijlen E."/>
            <person name="Repin R."/>
            <person name="Schilthuizen M."/>
            <person name="Schranz E."/>
            <person name="Heidstra R."/>
            <person name="Miyata K."/>
            <person name="Fedorova E."/>
            <person name="Kohlen W."/>
            <person name="Bisseling T."/>
            <person name="Smit S."/>
            <person name="Geurts R."/>
        </authorList>
    </citation>
    <scope>NUCLEOTIDE SEQUENCE [LARGE SCALE GENOMIC DNA]</scope>
    <source>
        <strain evidence="3">cv. WU1-14</strain>
    </source>
</reference>
<organism evidence="2 3">
    <name type="scientific">Parasponia andersonii</name>
    <name type="common">Sponia andersonii</name>
    <dbReference type="NCBI Taxonomy" id="3476"/>
    <lineage>
        <taxon>Eukaryota</taxon>
        <taxon>Viridiplantae</taxon>
        <taxon>Streptophyta</taxon>
        <taxon>Embryophyta</taxon>
        <taxon>Tracheophyta</taxon>
        <taxon>Spermatophyta</taxon>
        <taxon>Magnoliopsida</taxon>
        <taxon>eudicotyledons</taxon>
        <taxon>Gunneridae</taxon>
        <taxon>Pentapetalae</taxon>
        <taxon>rosids</taxon>
        <taxon>fabids</taxon>
        <taxon>Rosales</taxon>
        <taxon>Cannabaceae</taxon>
        <taxon>Parasponia</taxon>
    </lineage>
</organism>
<dbReference type="SUPFAM" id="SSF54768">
    <property type="entry name" value="dsRNA-binding domain-like"/>
    <property type="match status" value="1"/>
</dbReference>
<dbReference type="STRING" id="3476.A0A2P5E2T6"/>
<feature type="compositionally biased region" description="Polar residues" evidence="1">
    <location>
        <begin position="1"/>
        <end position="14"/>
    </location>
</feature>
<keyword evidence="3" id="KW-1185">Reference proteome</keyword>
<gene>
    <name evidence="2" type="ORF">PanWU01x14_010750</name>
</gene>
<name>A0A2P5E2T6_PARAD</name>
<evidence type="ECO:0000256" key="1">
    <source>
        <dbReference type="SAM" id="MobiDB-lite"/>
    </source>
</evidence>
<sequence length="120" mass="13511">MENNYSNPKSTIVSLSEVPPLDPNNVSNLSSKFKYNEARKASNSTIAQTLNLKVEDASLGKISTRRRRKTKTDRAKESDSKSEGCERRPKSMLHEICAAKRWKPPLFECCEEGGPSHMKL</sequence>
<dbReference type="EMBL" id="JXTB01000003">
    <property type="protein sequence ID" value="PON79843.1"/>
    <property type="molecule type" value="Genomic_DNA"/>
</dbReference>
<accession>A0A2P5E2T6</accession>
<evidence type="ECO:0000313" key="2">
    <source>
        <dbReference type="EMBL" id="PON79843.1"/>
    </source>
</evidence>
<proteinExistence type="predicted"/>
<feature type="compositionally biased region" description="Basic and acidic residues" evidence="1">
    <location>
        <begin position="72"/>
        <end position="90"/>
    </location>
</feature>